<proteinExistence type="predicted"/>
<dbReference type="PROSITE" id="PS50007">
    <property type="entry name" value="PIPLC_X_DOMAIN"/>
    <property type="match status" value="1"/>
</dbReference>
<dbReference type="EMBL" id="BAAAHH010000007">
    <property type="protein sequence ID" value="GAA0948248.1"/>
    <property type="molecule type" value="Genomic_DNA"/>
</dbReference>
<evidence type="ECO:0000259" key="1">
    <source>
        <dbReference type="Pfam" id="PF03009"/>
    </source>
</evidence>
<feature type="domain" description="GP-PDE" evidence="1">
    <location>
        <begin position="20"/>
        <end position="65"/>
    </location>
</feature>
<keyword evidence="3" id="KW-1185">Reference proteome</keyword>
<dbReference type="Proteomes" id="UP001500665">
    <property type="component" value="Unassembled WGS sequence"/>
</dbReference>
<dbReference type="Pfam" id="PF03009">
    <property type="entry name" value="GDPD"/>
    <property type="match status" value="1"/>
</dbReference>
<dbReference type="Gene3D" id="3.20.20.190">
    <property type="entry name" value="Phosphatidylinositol (PI) phosphodiesterase"/>
    <property type="match status" value="2"/>
</dbReference>
<evidence type="ECO:0000313" key="2">
    <source>
        <dbReference type="EMBL" id="GAA0948248.1"/>
    </source>
</evidence>
<accession>A0ABN1QW36</accession>
<organism evidence="2 3">
    <name type="scientific">Actinocorallia libanotica</name>
    <dbReference type="NCBI Taxonomy" id="46162"/>
    <lineage>
        <taxon>Bacteria</taxon>
        <taxon>Bacillati</taxon>
        <taxon>Actinomycetota</taxon>
        <taxon>Actinomycetes</taxon>
        <taxon>Streptosporangiales</taxon>
        <taxon>Thermomonosporaceae</taxon>
        <taxon>Actinocorallia</taxon>
    </lineage>
</organism>
<sequence>MKPAETLVSAHRRDGGDEVAALARALESGAHYVELDIRRSAGGELVVRHDPPRGEDHYRLVDALRAVRGRARAHLDLKEPGYEADVLALAAEVFGAGGEDSYLFTTRYDRSVARAKELAPGVRCALSVGRPPWHPGFAADLGPVARIRACGADWVALDHRLVGLGVLERCARAGVPAMLWTVNAPRALRRYLADPRVAMVVTDHPRTALELRGNGGSA</sequence>
<dbReference type="CDD" id="cd08556">
    <property type="entry name" value="GDPD"/>
    <property type="match status" value="1"/>
</dbReference>
<dbReference type="RefSeq" id="WP_344239958.1">
    <property type="nucleotide sequence ID" value="NZ_BAAAHH010000007.1"/>
</dbReference>
<dbReference type="PANTHER" id="PTHR46211">
    <property type="entry name" value="GLYCEROPHOSPHORYL DIESTER PHOSPHODIESTERASE"/>
    <property type="match status" value="1"/>
</dbReference>
<name>A0ABN1QW36_9ACTN</name>
<dbReference type="InterPro" id="IPR017946">
    <property type="entry name" value="PLC-like_Pdiesterase_TIM-brl"/>
</dbReference>
<dbReference type="PANTHER" id="PTHR46211:SF1">
    <property type="entry name" value="GLYCEROPHOSPHODIESTER PHOSPHODIESTERASE, CYTOPLASMIC"/>
    <property type="match status" value="1"/>
</dbReference>
<reference evidence="2 3" key="1">
    <citation type="journal article" date="2019" name="Int. J. Syst. Evol. Microbiol.">
        <title>The Global Catalogue of Microorganisms (GCM) 10K type strain sequencing project: providing services to taxonomists for standard genome sequencing and annotation.</title>
        <authorList>
            <consortium name="The Broad Institute Genomics Platform"/>
            <consortium name="The Broad Institute Genome Sequencing Center for Infectious Disease"/>
            <person name="Wu L."/>
            <person name="Ma J."/>
        </authorList>
    </citation>
    <scope>NUCLEOTIDE SEQUENCE [LARGE SCALE GENOMIC DNA]</scope>
    <source>
        <strain evidence="2 3">JCM 10696</strain>
    </source>
</reference>
<gene>
    <name evidence="2" type="ORF">GCM10009550_24460</name>
</gene>
<protein>
    <recommendedName>
        <fullName evidence="1">GP-PDE domain-containing protein</fullName>
    </recommendedName>
</protein>
<dbReference type="InterPro" id="IPR030395">
    <property type="entry name" value="GP_PDE_dom"/>
</dbReference>
<comment type="caution">
    <text evidence="2">The sequence shown here is derived from an EMBL/GenBank/DDBJ whole genome shotgun (WGS) entry which is preliminary data.</text>
</comment>
<evidence type="ECO:0000313" key="3">
    <source>
        <dbReference type="Proteomes" id="UP001500665"/>
    </source>
</evidence>
<dbReference type="SUPFAM" id="SSF51695">
    <property type="entry name" value="PLC-like phosphodiesterases"/>
    <property type="match status" value="1"/>
</dbReference>